<reference evidence="1 2" key="1">
    <citation type="submission" date="2018-11" db="EMBL/GenBank/DDBJ databases">
        <authorList>
            <consortium name="Pathogen Informatics"/>
        </authorList>
    </citation>
    <scope>NUCLEOTIDE SEQUENCE [LARGE SCALE GENOMIC DNA]</scope>
</reference>
<evidence type="ECO:0000313" key="1">
    <source>
        <dbReference type="EMBL" id="VDM11430.1"/>
    </source>
</evidence>
<dbReference type="InParanoid" id="A0A3P7DND9"/>
<protein>
    <submittedName>
        <fullName evidence="1">Uncharacterized protein</fullName>
    </submittedName>
</protein>
<sequence>MDDMMLMELVPTIVNRTRKMLCLFPCAQVRKHEIVNSPSSIDVSALKGYERLLTTCGCLQLVFTTAG</sequence>
<proteinExistence type="predicted"/>
<organism evidence="1 2">
    <name type="scientific">Wuchereria bancrofti</name>
    <dbReference type="NCBI Taxonomy" id="6293"/>
    <lineage>
        <taxon>Eukaryota</taxon>
        <taxon>Metazoa</taxon>
        <taxon>Ecdysozoa</taxon>
        <taxon>Nematoda</taxon>
        <taxon>Chromadorea</taxon>
        <taxon>Rhabditida</taxon>
        <taxon>Spirurina</taxon>
        <taxon>Spiruromorpha</taxon>
        <taxon>Filarioidea</taxon>
        <taxon>Onchocercidae</taxon>
        <taxon>Wuchereria</taxon>
    </lineage>
</organism>
<dbReference type="Proteomes" id="UP000270924">
    <property type="component" value="Unassembled WGS sequence"/>
</dbReference>
<name>A0A3P7DND9_WUCBA</name>
<dbReference type="EMBL" id="UYWW01002132">
    <property type="protein sequence ID" value="VDM11430.1"/>
    <property type="molecule type" value="Genomic_DNA"/>
</dbReference>
<accession>A0A3P7DND9</accession>
<gene>
    <name evidence="1" type="ORF">WBA_LOCUS4816</name>
</gene>
<dbReference type="AlphaFoldDB" id="A0A3P7DND9"/>
<keyword evidence="2" id="KW-1185">Reference proteome</keyword>
<evidence type="ECO:0000313" key="2">
    <source>
        <dbReference type="Proteomes" id="UP000270924"/>
    </source>
</evidence>